<evidence type="ECO:0000256" key="1">
    <source>
        <dbReference type="PROSITE-ProRule" id="PRU00103"/>
    </source>
</evidence>
<dbReference type="InterPro" id="IPR016024">
    <property type="entry name" value="ARM-type_fold"/>
</dbReference>
<dbReference type="InterPro" id="IPR011989">
    <property type="entry name" value="ARM-like"/>
</dbReference>
<dbReference type="Gene3D" id="1.10.510.10">
    <property type="entry name" value="Transferase(Phosphotransferase) domain 1"/>
    <property type="match status" value="1"/>
</dbReference>
<reference evidence="2 3" key="1">
    <citation type="submission" date="2016-08" db="EMBL/GenBank/DDBJ databases">
        <authorList>
            <consortium name="Pathogen Informatics"/>
        </authorList>
    </citation>
    <scope>NUCLEOTIDE SEQUENCE [LARGE SCALE GENOMIC DNA]</scope>
    <source>
        <strain evidence="2 3">DS</strain>
    </source>
</reference>
<dbReference type="SUPFAM" id="SSF56112">
    <property type="entry name" value="Protein kinase-like (PK-like)"/>
    <property type="match status" value="1"/>
</dbReference>
<evidence type="ECO:0000313" key="2">
    <source>
        <dbReference type="EMBL" id="SCM21998.1"/>
    </source>
</evidence>
<dbReference type="Proteomes" id="UP000507536">
    <property type="component" value="Chromosome 11"/>
</dbReference>
<dbReference type="SUPFAM" id="SSF48371">
    <property type="entry name" value="ARM repeat"/>
    <property type="match status" value="1"/>
</dbReference>
<sequence>MFQYFVNKLLGDLPPNFNYVIKKKIEYNGIRGGYYDIYDGVSKNNEDVSIFIYEKSNKDFHNNVKKYVNNHLNYSKKLIHPNILKVLYTFDNDKRIYIVTEKCVPLFFENIKGDPIWGIYEVISAVNFINNYNYVHCLINPLSVFVTSKGRWKLSLFDCIYEKNMNIHNIINNIQDHLFFSYGYKLINFSSVAKPVAIDAYGIAYLMVWSYQNYITESQNKEGNMFSMGIENTGFSEGKRDEYFLNGETYKEIKNKYFLNIDIMQIYKNCLPQNLWNIYEALLQYSVKGIDINFSTILNSDNITGSYIVKTMLFLTEIHMKSRIEKNNFFCNLYENLDNINIDVKVQLILPEICKNLEVSENLEKCLQIILIISKDMNINDFEKMVYPTFLKYFLQTDRSIRYMLLECFPLIEKNLNNNNMNEIYLSYMYGFSDNNISIKNATIKNFIYVYPKLKNNIKTQALHVLLENLKDRDCCIKTNTIICIAKIANYILEDKQNILENVYKIGLCDMYVQIRAATLQAIKATYNQFDIKRFILNIMPLVVKCLIDESPEVREITFELFDFVLPLLKNSVMNIGVNNTDTKKNDDKILVENSLTNEKEANTTYHHGYKFSENNQKKYPQGVINNNFTNVYHIEQAEKNNKTSTIRTTPSNNANQIFNNNTRNENKIDIHKTEDKLKSIKEIEEEILDDFGWDLDFTEDKKNSKKNNLNLNIDDFFDEFDLNNEENTPRFKLSSL</sequence>
<protein>
    <submittedName>
        <fullName evidence="2">Protein kinase, putative</fullName>
    </submittedName>
</protein>
<accession>A0A1C6YFB0</accession>
<dbReference type="PROSITE" id="PS50077">
    <property type="entry name" value="HEAT_REPEAT"/>
    <property type="match status" value="1"/>
</dbReference>
<dbReference type="PANTHER" id="PTHR12984">
    <property type="entry name" value="SCY1-RELATED S/T PROTEIN KINASE-LIKE"/>
    <property type="match status" value="1"/>
</dbReference>
<keyword evidence="2" id="KW-0418">Kinase</keyword>
<feature type="repeat" description="HEAT" evidence="1">
    <location>
        <begin position="539"/>
        <end position="575"/>
    </location>
</feature>
<proteinExistence type="predicted"/>
<name>A0A1C6YFB0_PLACE</name>
<dbReference type="Gene3D" id="1.25.10.10">
    <property type="entry name" value="Leucine-rich Repeat Variant"/>
    <property type="match status" value="1"/>
</dbReference>
<dbReference type="InterPro" id="IPR011009">
    <property type="entry name" value="Kinase-like_dom_sf"/>
</dbReference>
<dbReference type="PANTHER" id="PTHR12984:SF3">
    <property type="entry name" value="N-TERMINAL KINASE-LIKE PROTEIN"/>
    <property type="match status" value="1"/>
</dbReference>
<dbReference type="AlphaFoldDB" id="A0A1C6YFB0"/>
<dbReference type="InterPro" id="IPR051177">
    <property type="entry name" value="CIK-Related_Protein"/>
</dbReference>
<dbReference type="InterPro" id="IPR021133">
    <property type="entry name" value="HEAT_type_2"/>
</dbReference>
<gene>
    <name evidence="2" type="ORF">PCHDS_000264200</name>
</gene>
<dbReference type="GO" id="GO:0016301">
    <property type="term" value="F:kinase activity"/>
    <property type="evidence" value="ECO:0007669"/>
    <property type="project" value="UniProtKB-KW"/>
</dbReference>
<organism evidence="2 3">
    <name type="scientific">Plasmodium chabaudi adami</name>
    <dbReference type="NCBI Taxonomy" id="5826"/>
    <lineage>
        <taxon>Eukaryota</taxon>
        <taxon>Sar</taxon>
        <taxon>Alveolata</taxon>
        <taxon>Apicomplexa</taxon>
        <taxon>Aconoidasida</taxon>
        <taxon>Haemosporida</taxon>
        <taxon>Plasmodiidae</taxon>
        <taxon>Plasmodium</taxon>
        <taxon>Plasmodium (Vinckeia)</taxon>
    </lineage>
</organism>
<dbReference type="EMBL" id="LT608191">
    <property type="protein sequence ID" value="SCM21998.1"/>
    <property type="molecule type" value="Genomic_DNA"/>
</dbReference>
<dbReference type="Gene3D" id="3.30.200.20">
    <property type="entry name" value="Phosphorylase Kinase, domain 1"/>
    <property type="match status" value="1"/>
</dbReference>
<keyword evidence="2" id="KW-0808">Transferase</keyword>
<evidence type="ECO:0000313" key="3">
    <source>
        <dbReference type="Proteomes" id="UP000507536"/>
    </source>
</evidence>